<accession>A0ACB7WR66</accession>
<dbReference type="Proteomes" id="UP000827976">
    <property type="component" value="Chromosome 2"/>
</dbReference>
<sequence>MHGKYGWLKEKSNLLRSRSRIPWMRPHQRSESVSTLSALYLLAFPSRLASMATLSSKVRLCDSSTCRRWGFLCSHLLSFNPFSFLVLAFQL</sequence>
<reference evidence="2" key="1">
    <citation type="journal article" date="2022" name="Nat. Commun.">
        <title>Chromosome evolution and the genetic basis of agronomically important traits in greater yam.</title>
        <authorList>
            <person name="Bredeson J.V."/>
            <person name="Lyons J.B."/>
            <person name="Oniyinde I.O."/>
            <person name="Okereke N.R."/>
            <person name="Kolade O."/>
            <person name="Nnabue I."/>
            <person name="Nwadili C.O."/>
            <person name="Hribova E."/>
            <person name="Parker M."/>
            <person name="Nwogha J."/>
            <person name="Shu S."/>
            <person name="Carlson J."/>
            <person name="Kariba R."/>
            <person name="Muthemba S."/>
            <person name="Knop K."/>
            <person name="Barton G.J."/>
            <person name="Sherwood A.V."/>
            <person name="Lopez-Montes A."/>
            <person name="Asiedu R."/>
            <person name="Jamnadass R."/>
            <person name="Muchugi A."/>
            <person name="Goodstein D."/>
            <person name="Egesi C.N."/>
            <person name="Featherston J."/>
            <person name="Asfaw A."/>
            <person name="Simpson G.G."/>
            <person name="Dolezel J."/>
            <person name="Hendre P.S."/>
            <person name="Van Deynze A."/>
            <person name="Kumar P.L."/>
            <person name="Obidiegwu J.E."/>
            <person name="Bhattacharjee R."/>
            <person name="Rokhsar D.S."/>
        </authorList>
    </citation>
    <scope>NUCLEOTIDE SEQUENCE [LARGE SCALE GENOMIC DNA]</scope>
    <source>
        <strain evidence="2">cv. TDa95/00328</strain>
    </source>
</reference>
<organism evidence="1 2">
    <name type="scientific">Dioscorea alata</name>
    <name type="common">Purple yam</name>
    <dbReference type="NCBI Taxonomy" id="55571"/>
    <lineage>
        <taxon>Eukaryota</taxon>
        <taxon>Viridiplantae</taxon>
        <taxon>Streptophyta</taxon>
        <taxon>Embryophyta</taxon>
        <taxon>Tracheophyta</taxon>
        <taxon>Spermatophyta</taxon>
        <taxon>Magnoliopsida</taxon>
        <taxon>Liliopsida</taxon>
        <taxon>Dioscoreales</taxon>
        <taxon>Dioscoreaceae</taxon>
        <taxon>Dioscorea</taxon>
    </lineage>
</organism>
<gene>
    <name evidence="1" type="ORF">IHE45_02G064700</name>
</gene>
<dbReference type="EMBL" id="CM037012">
    <property type="protein sequence ID" value="KAH7690677.1"/>
    <property type="molecule type" value="Genomic_DNA"/>
</dbReference>
<comment type="caution">
    <text evidence="1">The sequence shown here is derived from an EMBL/GenBank/DDBJ whole genome shotgun (WGS) entry which is preliminary data.</text>
</comment>
<keyword evidence="2" id="KW-1185">Reference proteome</keyword>
<protein>
    <submittedName>
        <fullName evidence="1">Uncharacterized protein</fullName>
    </submittedName>
</protein>
<proteinExistence type="predicted"/>
<evidence type="ECO:0000313" key="2">
    <source>
        <dbReference type="Proteomes" id="UP000827976"/>
    </source>
</evidence>
<evidence type="ECO:0000313" key="1">
    <source>
        <dbReference type="EMBL" id="KAH7690677.1"/>
    </source>
</evidence>
<name>A0ACB7WR66_DIOAL</name>